<dbReference type="InterPro" id="IPR036286">
    <property type="entry name" value="LexA/Signal_pep-like_sf"/>
</dbReference>
<dbReference type="SUPFAM" id="SSF47413">
    <property type="entry name" value="lambda repressor-like DNA-binding domains"/>
    <property type="match status" value="1"/>
</dbReference>
<dbReference type="Gene3D" id="2.10.109.10">
    <property type="entry name" value="Umud Fragment, subunit A"/>
    <property type="match status" value="1"/>
</dbReference>
<sequence length="251" mass="28786">MSFVNKNLRYLRQQRGWTQKELADQLDVKQPVVGAYEEERAVPPLFTLMRIATLFDLSLDALVQDDLSKPTQKKKQVAKREVLAITVDSNDRENIELIPQKAAAGYLSGYQDPEYISELPKISMPMLPRNRTHRAFEIQGESMLPIQPGSIVFGEYVESLQDLKNGKSYILVTKQDGIVFKRVFQFKEHKETLLLVSDNRVYEPYTIKASEVMELWLVHSFYSKSLPDSIQSTSPLADQLALQLVTLHKKK</sequence>
<dbReference type="SMART" id="SM00530">
    <property type="entry name" value="HTH_XRE"/>
    <property type="match status" value="1"/>
</dbReference>
<dbReference type="InterPro" id="IPR015927">
    <property type="entry name" value="Peptidase_S24_S26A/B/C"/>
</dbReference>
<dbReference type="CDD" id="cd06529">
    <property type="entry name" value="S24_LexA-like"/>
    <property type="match status" value="1"/>
</dbReference>
<dbReference type="AlphaFoldDB" id="A0A401U6M8"/>
<dbReference type="Pfam" id="PF00717">
    <property type="entry name" value="Peptidase_S24"/>
    <property type="match status" value="1"/>
</dbReference>
<accession>A0A401U6M8</accession>
<evidence type="ECO:0000313" key="6">
    <source>
        <dbReference type="Proteomes" id="UP000288227"/>
    </source>
</evidence>
<comment type="caution">
    <text evidence="5">The sequence shown here is derived from an EMBL/GenBank/DDBJ whole genome shotgun (WGS) entry which is preliminary data.</text>
</comment>
<name>A0A401U6M8_9BACT</name>
<keyword evidence="2" id="KW-0238">DNA-binding</keyword>
<dbReference type="InterPro" id="IPR001387">
    <property type="entry name" value="Cro/C1-type_HTH"/>
</dbReference>
<dbReference type="PROSITE" id="PS50943">
    <property type="entry name" value="HTH_CROC1"/>
    <property type="match status" value="1"/>
</dbReference>
<dbReference type="InterPro" id="IPR010982">
    <property type="entry name" value="Lambda_DNA-bd_dom_sf"/>
</dbReference>
<dbReference type="PANTHER" id="PTHR40661:SF3">
    <property type="entry name" value="FELS-1 PROPHAGE TRANSCRIPTIONAL REGULATOR"/>
    <property type="match status" value="1"/>
</dbReference>
<organism evidence="5 6">
    <name type="scientific">Chryseotalea sanaruensis</name>
    <dbReference type="NCBI Taxonomy" id="2482724"/>
    <lineage>
        <taxon>Bacteria</taxon>
        <taxon>Pseudomonadati</taxon>
        <taxon>Bacteroidota</taxon>
        <taxon>Cytophagia</taxon>
        <taxon>Cytophagales</taxon>
        <taxon>Chryseotaleaceae</taxon>
        <taxon>Chryseotalea</taxon>
    </lineage>
</organism>
<proteinExistence type="predicted"/>
<dbReference type="PANTHER" id="PTHR40661">
    <property type="match status" value="1"/>
</dbReference>
<dbReference type="SUPFAM" id="SSF51306">
    <property type="entry name" value="LexA/Signal peptidase"/>
    <property type="match status" value="1"/>
</dbReference>
<dbReference type="Proteomes" id="UP000288227">
    <property type="component" value="Unassembled WGS sequence"/>
</dbReference>
<dbReference type="CDD" id="cd00093">
    <property type="entry name" value="HTH_XRE"/>
    <property type="match status" value="1"/>
</dbReference>
<evidence type="ECO:0000256" key="3">
    <source>
        <dbReference type="ARBA" id="ARBA00023163"/>
    </source>
</evidence>
<keyword evidence="6" id="KW-1185">Reference proteome</keyword>
<evidence type="ECO:0000256" key="2">
    <source>
        <dbReference type="ARBA" id="ARBA00023125"/>
    </source>
</evidence>
<protein>
    <submittedName>
        <fullName evidence="5">Helix-turn-helix domain-containing protein</fullName>
    </submittedName>
</protein>
<dbReference type="RefSeq" id="WP_127121155.1">
    <property type="nucleotide sequence ID" value="NZ_BHXQ01000001.1"/>
</dbReference>
<dbReference type="Gene3D" id="1.10.260.40">
    <property type="entry name" value="lambda repressor-like DNA-binding domains"/>
    <property type="match status" value="1"/>
</dbReference>
<reference evidence="5 6" key="1">
    <citation type="submission" date="2018-11" db="EMBL/GenBank/DDBJ databases">
        <title>Chryseotalea sanarue gen. nov., sp., nov., a member of the family Cytophagaceae, isolated from a brackish lake in Hamamatsu Japan.</title>
        <authorList>
            <person name="Maejima Y."/>
            <person name="Iino T."/>
            <person name="Muraguchi Y."/>
            <person name="Fukuda K."/>
            <person name="Ohkuma M."/>
            <person name="Moriuchi R."/>
            <person name="Dohra H."/>
            <person name="Kimbara K."/>
            <person name="Shintani M."/>
        </authorList>
    </citation>
    <scope>NUCLEOTIDE SEQUENCE [LARGE SCALE GENOMIC DNA]</scope>
    <source>
        <strain evidence="5 6">Ys</strain>
    </source>
</reference>
<dbReference type="OrthoDB" id="3831186at2"/>
<evidence type="ECO:0000259" key="4">
    <source>
        <dbReference type="PROSITE" id="PS50943"/>
    </source>
</evidence>
<keyword evidence="3" id="KW-0804">Transcription</keyword>
<feature type="domain" description="HTH cro/C1-type" evidence="4">
    <location>
        <begin position="8"/>
        <end position="62"/>
    </location>
</feature>
<dbReference type="EMBL" id="BHXQ01000001">
    <property type="protein sequence ID" value="GCC50529.1"/>
    <property type="molecule type" value="Genomic_DNA"/>
</dbReference>
<keyword evidence="1" id="KW-0805">Transcription regulation</keyword>
<evidence type="ECO:0000313" key="5">
    <source>
        <dbReference type="EMBL" id="GCC50529.1"/>
    </source>
</evidence>
<dbReference type="GO" id="GO:0003677">
    <property type="term" value="F:DNA binding"/>
    <property type="evidence" value="ECO:0007669"/>
    <property type="project" value="UniProtKB-KW"/>
</dbReference>
<evidence type="ECO:0000256" key="1">
    <source>
        <dbReference type="ARBA" id="ARBA00023015"/>
    </source>
</evidence>
<dbReference type="Pfam" id="PF01381">
    <property type="entry name" value="HTH_3"/>
    <property type="match status" value="1"/>
</dbReference>
<gene>
    <name evidence="5" type="ORF">SanaruYs_07440</name>
</gene>
<dbReference type="InterPro" id="IPR039418">
    <property type="entry name" value="LexA-like"/>
</dbReference>